<comment type="caution">
    <text evidence="1">The sequence shown here is derived from an EMBL/GenBank/DDBJ whole genome shotgun (WGS) entry which is preliminary data.</text>
</comment>
<dbReference type="RefSeq" id="WP_369210409.1">
    <property type="nucleotide sequence ID" value="NZ_JBFNXQ010000145.1"/>
</dbReference>
<dbReference type="EMBL" id="JBFNXQ010000145">
    <property type="protein sequence ID" value="MEX5721610.1"/>
    <property type="molecule type" value="Genomic_DNA"/>
</dbReference>
<sequence>MRVLTLPAREPTSYGSTGASPVRAALVEQPQDGVAVDVVRLAHAPGTDDGLLAVAVQCRAPLTAAEEAP</sequence>
<reference evidence="1 2" key="1">
    <citation type="submission" date="2024-06" db="EMBL/GenBank/DDBJ databases">
        <title>Draft genome sequence of Geodermatophilus badlandi, a novel member of the Geodermatophilaceae isolated from badland sedimentary rocks in the Red desert, Wyoming, USA.</title>
        <authorList>
            <person name="Ben Tekaya S."/>
            <person name="Nouioui I."/>
            <person name="Flores G.M."/>
            <person name="Shaal M.N."/>
            <person name="Bredoire F."/>
            <person name="Basile F."/>
            <person name="Van Diepen L."/>
            <person name="Ward N.L."/>
        </authorList>
    </citation>
    <scope>NUCLEOTIDE SEQUENCE [LARGE SCALE GENOMIC DNA]</scope>
    <source>
        <strain evidence="1 2">WL48A</strain>
    </source>
</reference>
<dbReference type="Proteomes" id="UP001560045">
    <property type="component" value="Unassembled WGS sequence"/>
</dbReference>
<gene>
    <name evidence="1" type="ORF">ABQ292_24965</name>
</gene>
<evidence type="ECO:0000313" key="1">
    <source>
        <dbReference type="EMBL" id="MEX5721610.1"/>
    </source>
</evidence>
<accession>A0ABV3XPD9</accession>
<proteinExistence type="predicted"/>
<keyword evidence="2" id="KW-1185">Reference proteome</keyword>
<evidence type="ECO:0000313" key="2">
    <source>
        <dbReference type="Proteomes" id="UP001560045"/>
    </source>
</evidence>
<protein>
    <submittedName>
        <fullName evidence="1">Uncharacterized protein</fullName>
    </submittedName>
</protein>
<organism evidence="1 2">
    <name type="scientific">Geodermatophilus maliterrae</name>
    <dbReference type="NCBI Taxonomy" id="3162531"/>
    <lineage>
        <taxon>Bacteria</taxon>
        <taxon>Bacillati</taxon>
        <taxon>Actinomycetota</taxon>
        <taxon>Actinomycetes</taxon>
        <taxon>Geodermatophilales</taxon>
        <taxon>Geodermatophilaceae</taxon>
        <taxon>Geodermatophilus</taxon>
    </lineage>
</organism>
<name>A0ABV3XPD9_9ACTN</name>